<proteinExistence type="predicted"/>
<reference evidence="3" key="2">
    <citation type="submission" date="2021-12" db="EMBL/GenBank/DDBJ databases">
        <title>Resequencing data analysis of finger millet.</title>
        <authorList>
            <person name="Hatakeyama M."/>
            <person name="Aluri S."/>
            <person name="Balachadran M.T."/>
            <person name="Sivarajan S.R."/>
            <person name="Poveda L."/>
            <person name="Shimizu-Inatsugi R."/>
            <person name="Schlapbach R."/>
            <person name="Sreeman S.M."/>
            <person name="Shimizu K.K."/>
        </authorList>
    </citation>
    <scope>NUCLEOTIDE SEQUENCE</scope>
</reference>
<evidence type="ECO:0000313" key="3">
    <source>
        <dbReference type="EMBL" id="GJN32640.1"/>
    </source>
</evidence>
<dbReference type="Proteomes" id="UP001054889">
    <property type="component" value="Unassembled WGS sequence"/>
</dbReference>
<organism evidence="3 4">
    <name type="scientific">Eleusine coracana subsp. coracana</name>
    <dbReference type="NCBI Taxonomy" id="191504"/>
    <lineage>
        <taxon>Eukaryota</taxon>
        <taxon>Viridiplantae</taxon>
        <taxon>Streptophyta</taxon>
        <taxon>Embryophyta</taxon>
        <taxon>Tracheophyta</taxon>
        <taxon>Spermatophyta</taxon>
        <taxon>Magnoliopsida</taxon>
        <taxon>Liliopsida</taxon>
        <taxon>Poales</taxon>
        <taxon>Poaceae</taxon>
        <taxon>PACMAD clade</taxon>
        <taxon>Chloridoideae</taxon>
        <taxon>Cynodonteae</taxon>
        <taxon>Eleusininae</taxon>
        <taxon>Eleusine</taxon>
    </lineage>
</organism>
<evidence type="ECO:0000313" key="4">
    <source>
        <dbReference type="Proteomes" id="UP001054889"/>
    </source>
</evidence>
<reference evidence="3" key="1">
    <citation type="journal article" date="2018" name="DNA Res.">
        <title>Multiple hybrid de novo genome assembly of finger millet, an orphan allotetraploid crop.</title>
        <authorList>
            <person name="Hatakeyama M."/>
            <person name="Aluri S."/>
            <person name="Balachadran M.T."/>
            <person name="Sivarajan S.R."/>
            <person name="Patrignani A."/>
            <person name="Gruter S."/>
            <person name="Poveda L."/>
            <person name="Shimizu-Inatsugi R."/>
            <person name="Baeten J."/>
            <person name="Francoijs K.J."/>
            <person name="Nataraja K.N."/>
            <person name="Reddy Y.A.N."/>
            <person name="Phadnis S."/>
            <person name="Ravikumar R.L."/>
            <person name="Schlapbach R."/>
            <person name="Sreeman S.M."/>
            <person name="Shimizu K.K."/>
        </authorList>
    </citation>
    <scope>NUCLEOTIDE SEQUENCE</scope>
</reference>
<feature type="compositionally biased region" description="Low complexity" evidence="1">
    <location>
        <begin position="7"/>
        <end position="48"/>
    </location>
</feature>
<feature type="transmembrane region" description="Helical" evidence="2">
    <location>
        <begin position="54"/>
        <end position="73"/>
    </location>
</feature>
<dbReference type="AlphaFoldDB" id="A0AAV5FEF2"/>
<name>A0AAV5FEF2_ELECO</name>
<keyword evidence="2" id="KW-1133">Transmembrane helix</keyword>
<keyword evidence="4" id="KW-1185">Reference proteome</keyword>
<evidence type="ECO:0000256" key="1">
    <source>
        <dbReference type="SAM" id="MobiDB-lite"/>
    </source>
</evidence>
<gene>
    <name evidence="3" type="primary">gb21156</name>
    <name evidence="3" type="ORF">PR202_gb21156</name>
</gene>
<sequence length="81" mass="8601">MRGPCGSSVPRAPSSSRSAAPGTSTRSASTTPTRPTSSSSPSLQVRSPSTRNPWLLLVLAHLFVSTIVMPSGFQLDWFEII</sequence>
<feature type="region of interest" description="Disordered" evidence="1">
    <location>
        <begin position="1"/>
        <end position="48"/>
    </location>
</feature>
<accession>A0AAV5FEF2</accession>
<keyword evidence="2" id="KW-0472">Membrane</keyword>
<protein>
    <submittedName>
        <fullName evidence="3">Uncharacterized protein</fullName>
    </submittedName>
</protein>
<comment type="caution">
    <text evidence="3">The sequence shown here is derived from an EMBL/GenBank/DDBJ whole genome shotgun (WGS) entry which is preliminary data.</text>
</comment>
<evidence type="ECO:0000256" key="2">
    <source>
        <dbReference type="SAM" id="Phobius"/>
    </source>
</evidence>
<dbReference type="EMBL" id="BQKI01000084">
    <property type="protein sequence ID" value="GJN32640.1"/>
    <property type="molecule type" value="Genomic_DNA"/>
</dbReference>
<keyword evidence="2" id="KW-0812">Transmembrane</keyword>